<protein>
    <submittedName>
        <fullName evidence="1">Uncharacterized protein</fullName>
    </submittedName>
</protein>
<name>A0A8H7YN81_AJECA</name>
<proteinExistence type="predicted"/>
<comment type="caution">
    <text evidence="1">The sequence shown here is derived from an EMBL/GenBank/DDBJ whole genome shotgun (WGS) entry which is preliminary data.</text>
</comment>
<sequence length="98" mass="10903">MQSAIVEYSRESRPCSQLPRERARVAAKGEGREQSGRAIWPSTYPWGRETPVALDTGFIQSNRAASCILHPGKRVGGLCGFGHWKLAAWWPLALRPTQ</sequence>
<reference evidence="1 2" key="1">
    <citation type="submission" date="2021-01" db="EMBL/GenBank/DDBJ databases">
        <title>Chromosome-level genome assembly of a human fungal pathogen reveals clustering of transcriptionally co-regulated genes.</title>
        <authorList>
            <person name="Voorhies M."/>
            <person name="Cohen S."/>
            <person name="Shea T.P."/>
            <person name="Petrus S."/>
            <person name="Munoz J.F."/>
            <person name="Poplawski S."/>
            <person name="Goldman W.E."/>
            <person name="Michael T."/>
            <person name="Cuomo C.A."/>
            <person name="Sil A."/>
            <person name="Beyhan S."/>
        </authorList>
    </citation>
    <scope>NUCLEOTIDE SEQUENCE [LARGE SCALE GENOMIC DNA]</scope>
    <source>
        <strain evidence="1 2">G184AR</strain>
    </source>
</reference>
<evidence type="ECO:0000313" key="1">
    <source>
        <dbReference type="EMBL" id="KAG5295480.1"/>
    </source>
</evidence>
<dbReference type="EMBL" id="JAEVHI010000003">
    <property type="protein sequence ID" value="KAG5295480.1"/>
    <property type="molecule type" value="Genomic_DNA"/>
</dbReference>
<dbReference type="AlphaFoldDB" id="A0A8H7YN81"/>
<gene>
    <name evidence="1" type="ORF">I7I52_05759</name>
</gene>
<dbReference type="Proteomes" id="UP000670092">
    <property type="component" value="Unassembled WGS sequence"/>
</dbReference>
<accession>A0A8H7YN81</accession>
<organism evidence="1 2">
    <name type="scientific">Ajellomyces capsulatus</name>
    <name type="common">Darling's disease fungus</name>
    <name type="synonym">Histoplasma capsulatum</name>
    <dbReference type="NCBI Taxonomy" id="5037"/>
    <lineage>
        <taxon>Eukaryota</taxon>
        <taxon>Fungi</taxon>
        <taxon>Dikarya</taxon>
        <taxon>Ascomycota</taxon>
        <taxon>Pezizomycotina</taxon>
        <taxon>Eurotiomycetes</taxon>
        <taxon>Eurotiomycetidae</taxon>
        <taxon>Onygenales</taxon>
        <taxon>Ajellomycetaceae</taxon>
        <taxon>Histoplasma</taxon>
    </lineage>
</organism>
<dbReference type="VEuPathDB" id="FungiDB:I7I52_05759"/>
<evidence type="ECO:0000313" key="2">
    <source>
        <dbReference type="Proteomes" id="UP000670092"/>
    </source>
</evidence>